<dbReference type="CDD" id="cd00038">
    <property type="entry name" value="CAP_ED"/>
    <property type="match status" value="2"/>
</dbReference>
<dbReference type="PROSITE" id="PS00889">
    <property type="entry name" value="CNMP_BINDING_2"/>
    <property type="match status" value="2"/>
</dbReference>
<proteinExistence type="predicted"/>
<dbReference type="PIRSF" id="PIRSF000548">
    <property type="entry name" value="PK_regulatory"/>
    <property type="match status" value="1"/>
</dbReference>
<dbReference type="Gene3D" id="2.60.120.10">
    <property type="entry name" value="Jelly Rolls"/>
    <property type="match status" value="2"/>
</dbReference>
<evidence type="ECO:0000313" key="2">
    <source>
        <dbReference type="Proteomes" id="UP001642464"/>
    </source>
</evidence>
<dbReference type="PANTHER" id="PTHR11635:SF152">
    <property type="entry name" value="CAMP-DEPENDENT PROTEIN KINASE TYPE I REGULATORY SUBUNIT-RELATED"/>
    <property type="match status" value="1"/>
</dbReference>
<dbReference type="InterPro" id="IPR014710">
    <property type="entry name" value="RmlC-like_jellyroll"/>
</dbReference>
<dbReference type="EMBL" id="CAXAMM010013836">
    <property type="protein sequence ID" value="CAK9032285.1"/>
    <property type="molecule type" value="Genomic_DNA"/>
</dbReference>
<name>A0ABP0L1G0_9DINO</name>
<accession>A0ABP0L1G0</accession>
<dbReference type="InterPro" id="IPR018488">
    <property type="entry name" value="cNMP-bd_CS"/>
</dbReference>
<comment type="caution">
    <text evidence="1">The sequence shown here is derived from an EMBL/GenBank/DDBJ whole genome shotgun (WGS) entry which is preliminary data.</text>
</comment>
<dbReference type="PROSITE" id="PS00888">
    <property type="entry name" value="CNMP_BINDING_1"/>
    <property type="match status" value="1"/>
</dbReference>
<dbReference type="InterPro" id="IPR018490">
    <property type="entry name" value="cNMP-bd_dom_sf"/>
</dbReference>
<protein>
    <submittedName>
        <fullName evidence="1">cAMP-dependent protein kinase regulatory subunit (PKA regulatory subunit)</fullName>
    </submittedName>
</protein>
<gene>
    <name evidence="1" type="ORF">SCF082_LOCUS20010</name>
</gene>
<dbReference type="PROSITE" id="PS50042">
    <property type="entry name" value="CNMP_BINDING_3"/>
    <property type="match status" value="2"/>
</dbReference>
<dbReference type="InterPro" id="IPR012198">
    <property type="entry name" value="cAMP_dep_PK_reg_su"/>
</dbReference>
<dbReference type="SUPFAM" id="SSF51206">
    <property type="entry name" value="cAMP-binding domain-like"/>
    <property type="match status" value="2"/>
</dbReference>
<dbReference type="Pfam" id="PF00027">
    <property type="entry name" value="cNMP_binding"/>
    <property type="match status" value="2"/>
</dbReference>
<dbReference type="PRINTS" id="PR00103">
    <property type="entry name" value="CAMPKINASE"/>
</dbReference>
<evidence type="ECO:0000313" key="1">
    <source>
        <dbReference type="EMBL" id="CAK9032285.1"/>
    </source>
</evidence>
<organism evidence="1 2">
    <name type="scientific">Durusdinium trenchii</name>
    <dbReference type="NCBI Taxonomy" id="1381693"/>
    <lineage>
        <taxon>Eukaryota</taxon>
        <taxon>Sar</taxon>
        <taxon>Alveolata</taxon>
        <taxon>Dinophyceae</taxon>
        <taxon>Suessiales</taxon>
        <taxon>Symbiodiniaceae</taxon>
        <taxon>Durusdinium</taxon>
    </lineage>
</organism>
<keyword evidence="2" id="KW-1185">Reference proteome</keyword>
<dbReference type="InterPro" id="IPR000595">
    <property type="entry name" value="cNMP-bd_dom"/>
</dbReference>
<sequence>MSVVDGLPFAEEKKEYVLQILDPILEEMVSDVLAEMPTIPMDFMIQWLNKRAGKAAAFSEHVSVSQRNRILKQELRSLQGSLHEASTAAASAQDDVPDEEEEEDEEDDEPPADWFKSEDQMQKTRTSVSAEAYGQWNQKKAFTPPDYPKTEEQKQRLKQTLSKSFMFSALEEKDMQLVLGAMKECKIEAGEKVINEGDNGDFLFVIEKGALNCTKAVDGDEKVVKTVNEGDVFGELALLYNCPRAASVVAKDACICWQLDRESFNHIVKDAAVARRNKYDEFLKSVNLLSSLEAYERSQIADALVAETCKKGDTIVKQDDPGDKFYIVEEGTLYALKNFGSEEKRVMDYKPGDYFGELALLKNQPRAASVVVESETAKVLSMSRQSFNKMLGPLADLLSSKVSSYT</sequence>
<dbReference type="PANTHER" id="PTHR11635">
    <property type="entry name" value="CAMP-DEPENDENT PROTEIN KINASE REGULATORY CHAIN"/>
    <property type="match status" value="1"/>
</dbReference>
<dbReference type="CDD" id="cd22964">
    <property type="entry name" value="DD_CrRSP_unchar"/>
    <property type="match status" value="1"/>
</dbReference>
<reference evidence="1 2" key="1">
    <citation type="submission" date="2024-02" db="EMBL/GenBank/DDBJ databases">
        <authorList>
            <person name="Chen Y."/>
            <person name="Shah S."/>
            <person name="Dougan E. K."/>
            <person name="Thang M."/>
            <person name="Chan C."/>
        </authorList>
    </citation>
    <scope>NUCLEOTIDE SEQUENCE [LARGE SCALE GENOMIC DNA]</scope>
</reference>
<dbReference type="SMART" id="SM00100">
    <property type="entry name" value="cNMP"/>
    <property type="match status" value="2"/>
</dbReference>
<dbReference type="Proteomes" id="UP001642464">
    <property type="component" value="Unassembled WGS sequence"/>
</dbReference>
<dbReference type="InterPro" id="IPR050503">
    <property type="entry name" value="cAMP-dep_PK_reg_su-like"/>
</dbReference>